<dbReference type="Proteomes" id="UP000191040">
    <property type="component" value="Chromosome I"/>
</dbReference>
<dbReference type="RefSeq" id="WP_078699033.1">
    <property type="nucleotide sequence ID" value="NZ_LT796768.1"/>
</dbReference>
<evidence type="ECO:0000313" key="2">
    <source>
        <dbReference type="EMBL" id="SKB05314.1"/>
    </source>
</evidence>
<dbReference type="EMBL" id="LT796768">
    <property type="protein sequence ID" value="SKB05314.1"/>
    <property type="molecule type" value="Genomic_DNA"/>
</dbReference>
<dbReference type="Pfam" id="PF13468">
    <property type="entry name" value="Glyoxalase_3"/>
    <property type="match status" value="1"/>
</dbReference>
<dbReference type="STRING" id="1736691.SAMN06295964_0893"/>
<sequence length="245" mass="25881">MESPRTETLRLRQIVLITDDLPAATEQAIAAFGFPGTVRDEEGMAKLGFVHEVFSFGDTFLEIVAPASTDSAHGRLVAKNGPGGFMAVAQVTDLDAVVERAATRELAPLLHEEYDGHVISQWHPKALGTLAEIDQVEPFDTWHFAPGIFDQRATGAARDIVGATLAVGDPAAVAANWAALTGAPVDADHTVRLGPESLALVESGDGRRGLVAVDVAAADPRDVGRVVDLCGVPFRFVPPTTEEPS</sequence>
<accession>A0A1T4YU07</accession>
<name>A0A1T4YU07_9ACTN</name>
<dbReference type="Gene3D" id="3.10.180.10">
    <property type="entry name" value="2,3-Dihydroxybiphenyl 1,2-Dioxygenase, domain 1"/>
    <property type="match status" value="1"/>
</dbReference>
<dbReference type="InterPro" id="IPR029068">
    <property type="entry name" value="Glyas_Bleomycin-R_OHBP_Dase"/>
</dbReference>
<feature type="domain" description="Glyoxalase-like" evidence="1">
    <location>
        <begin position="14"/>
        <end position="180"/>
    </location>
</feature>
<dbReference type="AlphaFoldDB" id="A0A1T4YU07"/>
<reference evidence="3" key="1">
    <citation type="submission" date="2017-02" db="EMBL/GenBank/DDBJ databases">
        <authorList>
            <person name="Varghese N."/>
            <person name="Submissions S."/>
        </authorList>
    </citation>
    <scope>NUCLEOTIDE SEQUENCE [LARGE SCALE GENOMIC DNA]</scope>
    <source>
        <strain evidence="3">9H-4</strain>
    </source>
</reference>
<dbReference type="OrthoDB" id="7054074at2"/>
<evidence type="ECO:0000259" key="1">
    <source>
        <dbReference type="Pfam" id="PF13468"/>
    </source>
</evidence>
<dbReference type="SUPFAM" id="SSF54593">
    <property type="entry name" value="Glyoxalase/Bleomycin resistance protein/Dihydroxybiphenyl dioxygenase"/>
    <property type="match status" value="1"/>
</dbReference>
<protein>
    <submittedName>
        <fullName evidence="2">Glyoxalase-like domain-containing protein</fullName>
    </submittedName>
</protein>
<evidence type="ECO:0000313" key="3">
    <source>
        <dbReference type="Proteomes" id="UP000191040"/>
    </source>
</evidence>
<organism evidence="2 3">
    <name type="scientific">Aeromicrobium choanae</name>
    <dbReference type="NCBI Taxonomy" id="1736691"/>
    <lineage>
        <taxon>Bacteria</taxon>
        <taxon>Bacillati</taxon>
        <taxon>Actinomycetota</taxon>
        <taxon>Actinomycetes</taxon>
        <taxon>Propionibacteriales</taxon>
        <taxon>Nocardioidaceae</taxon>
        <taxon>Aeromicrobium</taxon>
    </lineage>
</organism>
<proteinExistence type="predicted"/>
<gene>
    <name evidence="2" type="ORF">SAMN06295964_0893</name>
</gene>
<dbReference type="InterPro" id="IPR025870">
    <property type="entry name" value="Glyoxalase-like_dom"/>
</dbReference>
<keyword evidence="3" id="KW-1185">Reference proteome</keyword>